<dbReference type="AlphaFoldDB" id="A0A074N4M1"/>
<reference evidence="1 2" key="1">
    <citation type="submission" date="2014-04" db="EMBL/GenBank/DDBJ databases">
        <title>A comprehensive comparison of genomes of Erythrobacter spp. Strains.</title>
        <authorList>
            <person name="Zheng Q."/>
        </authorList>
    </citation>
    <scope>NUCLEOTIDE SEQUENCE [LARGE SCALE GENOMIC DNA]</scope>
    <source>
        <strain evidence="1 2">DSM 8509</strain>
    </source>
</reference>
<name>A0A074N4M1_9SPHN</name>
<dbReference type="EMBL" id="JMIX01000002">
    <property type="protein sequence ID" value="KEO99103.1"/>
    <property type="molecule type" value="Genomic_DNA"/>
</dbReference>
<dbReference type="Proteomes" id="UP000027866">
    <property type="component" value="Unassembled WGS sequence"/>
</dbReference>
<evidence type="ECO:0008006" key="3">
    <source>
        <dbReference type="Google" id="ProtNLM"/>
    </source>
</evidence>
<protein>
    <recommendedName>
        <fullName evidence="3">DUF1826 domain-containing protein</fullName>
    </recommendedName>
</protein>
<evidence type="ECO:0000313" key="2">
    <source>
        <dbReference type="Proteomes" id="UP000027866"/>
    </source>
</evidence>
<dbReference type="RefSeq" id="WP_051697466.1">
    <property type="nucleotide sequence ID" value="NZ_CP017057.1"/>
</dbReference>
<comment type="caution">
    <text evidence="1">The sequence shown here is derived from an EMBL/GenBank/DDBJ whole genome shotgun (WGS) entry which is preliminary data.</text>
</comment>
<proteinExistence type="predicted"/>
<sequence length="197" mass="21420">MRETGAAISTAAGILGAISDDDCNLAIWQRNLLIDWSALIEGSPRDIRFDASRADLAARFAAALASHGFGGRNLHRALCYDVALLAERFCAVMEIEELELRLEVVTTDSCRKFHADYVAARMITTYVGPGTQWLTRADAARVRAGKEPRAINRLEPGDVGIFKGKLATDHPAIHRSPPIASASGPRLLLVLNRTDRG</sequence>
<organism evidence="1 2">
    <name type="scientific">Erythrobacter litoralis</name>
    <dbReference type="NCBI Taxonomy" id="39960"/>
    <lineage>
        <taxon>Bacteria</taxon>
        <taxon>Pseudomonadati</taxon>
        <taxon>Pseudomonadota</taxon>
        <taxon>Alphaproteobacteria</taxon>
        <taxon>Sphingomonadales</taxon>
        <taxon>Erythrobacteraceae</taxon>
        <taxon>Erythrobacter/Porphyrobacter group</taxon>
        <taxon>Erythrobacter</taxon>
    </lineage>
</organism>
<gene>
    <name evidence="1" type="ORF">EH32_04590</name>
</gene>
<dbReference type="InterPro" id="IPR014955">
    <property type="entry name" value="DUF1826"/>
</dbReference>
<keyword evidence="2" id="KW-1185">Reference proteome</keyword>
<dbReference type="Pfam" id="PF08856">
    <property type="entry name" value="DUF1826"/>
    <property type="match status" value="1"/>
</dbReference>
<accession>A0A074N4M1</accession>
<evidence type="ECO:0000313" key="1">
    <source>
        <dbReference type="EMBL" id="KEO99103.1"/>
    </source>
</evidence>